<organism evidence="8 9">
    <name type="scientific">Pseudorhodoplanes sinuspersici</name>
    <dbReference type="NCBI Taxonomy" id="1235591"/>
    <lineage>
        <taxon>Bacteria</taxon>
        <taxon>Pseudomonadati</taxon>
        <taxon>Pseudomonadota</taxon>
        <taxon>Alphaproteobacteria</taxon>
        <taxon>Hyphomicrobiales</taxon>
        <taxon>Pseudorhodoplanes</taxon>
    </lineage>
</organism>
<evidence type="ECO:0000313" key="9">
    <source>
        <dbReference type="Proteomes" id="UP000194137"/>
    </source>
</evidence>
<dbReference type="InterPro" id="IPR011032">
    <property type="entry name" value="GroES-like_sf"/>
</dbReference>
<evidence type="ECO:0000256" key="5">
    <source>
        <dbReference type="ARBA" id="ARBA00022833"/>
    </source>
</evidence>
<dbReference type="Proteomes" id="UP000194137">
    <property type="component" value="Chromosome"/>
</dbReference>
<dbReference type="Gene3D" id="3.90.180.10">
    <property type="entry name" value="Medium-chain alcohol dehydrogenases, catalytic domain"/>
    <property type="match status" value="1"/>
</dbReference>
<dbReference type="InterPro" id="IPR020843">
    <property type="entry name" value="ER"/>
</dbReference>
<dbReference type="PROSITE" id="PS00059">
    <property type="entry name" value="ADH_ZINC"/>
    <property type="match status" value="1"/>
</dbReference>
<keyword evidence="5 7" id="KW-0862">Zinc</keyword>
<dbReference type="Pfam" id="PF00107">
    <property type="entry name" value="ADH_zinc_N"/>
    <property type="match status" value="1"/>
</dbReference>
<dbReference type="EMBL" id="CP021112">
    <property type="protein sequence ID" value="ARP98724.1"/>
    <property type="molecule type" value="Genomic_DNA"/>
</dbReference>
<dbReference type="InterPro" id="IPR013149">
    <property type="entry name" value="ADH-like_C"/>
</dbReference>
<dbReference type="InterPro" id="IPR002328">
    <property type="entry name" value="ADH_Zn_CS"/>
</dbReference>
<dbReference type="PANTHER" id="PTHR42940:SF8">
    <property type="entry name" value="VACUOLAR PROTEIN SORTING-ASSOCIATED PROTEIN 11"/>
    <property type="match status" value="1"/>
</dbReference>
<evidence type="ECO:0000256" key="7">
    <source>
        <dbReference type="RuleBase" id="RU361277"/>
    </source>
</evidence>
<dbReference type="CDD" id="cd08240">
    <property type="entry name" value="6_hydroxyhexanoate_dh_like"/>
    <property type="match status" value="1"/>
</dbReference>
<evidence type="ECO:0000256" key="3">
    <source>
        <dbReference type="ARBA" id="ARBA00013190"/>
    </source>
</evidence>
<dbReference type="OrthoDB" id="9773078at2"/>
<dbReference type="EC" id="1.1.1.1" evidence="3"/>
<keyword evidence="6" id="KW-0560">Oxidoreductase</keyword>
<keyword evidence="4 7" id="KW-0479">Metal-binding</keyword>
<evidence type="ECO:0000256" key="2">
    <source>
        <dbReference type="ARBA" id="ARBA00008072"/>
    </source>
</evidence>
<protein>
    <recommendedName>
        <fullName evidence="3">alcohol dehydrogenase</fullName>
        <ecNumber evidence="3">1.1.1.1</ecNumber>
    </recommendedName>
</protein>
<dbReference type="GO" id="GO:0005737">
    <property type="term" value="C:cytoplasm"/>
    <property type="evidence" value="ECO:0007669"/>
    <property type="project" value="TreeGrafter"/>
</dbReference>
<gene>
    <name evidence="8" type="ORF">CAK95_06250</name>
</gene>
<dbReference type="GO" id="GO:0004022">
    <property type="term" value="F:alcohol dehydrogenase (NAD+) activity"/>
    <property type="evidence" value="ECO:0007669"/>
    <property type="project" value="UniProtKB-EC"/>
</dbReference>
<evidence type="ECO:0000256" key="6">
    <source>
        <dbReference type="ARBA" id="ARBA00023002"/>
    </source>
</evidence>
<dbReference type="AlphaFoldDB" id="A0A1W6ZPK6"/>
<dbReference type="KEGG" id="psin:CAK95_06250"/>
<dbReference type="Gene3D" id="3.40.50.720">
    <property type="entry name" value="NAD(P)-binding Rossmann-like Domain"/>
    <property type="match status" value="1"/>
</dbReference>
<dbReference type="PANTHER" id="PTHR42940">
    <property type="entry name" value="ALCOHOL DEHYDROGENASE 1-RELATED"/>
    <property type="match status" value="1"/>
</dbReference>
<dbReference type="SUPFAM" id="SSF50129">
    <property type="entry name" value="GroES-like"/>
    <property type="match status" value="1"/>
</dbReference>
<dbReference type="RefSeq" id="WP_086087148.1">
    <property type="nucleotide sequence ID" value="NZ_CP021112.1"/>
</dbReference>
<evidence type="ECO:0000256" key="1">
    <source>
        <dbReference type="ARBA" id="ARBA00001947"/>
    </source>
</evidence>
<dbReference type="SMART" id="SM00829">
    <property type="entry name" value="PKS_ER"/>
    <property type="match status" value="1"/>
</dbReference>
<dbReference type="InterPro" id="IPR036291">
    <property type="entry name" value="NAD(P)-bd_dom_sf"/>
</dbReference>
<dbReference type="GO" id="GO:0008270">
    <property type="term" value="F:zinc ion binding"/>
    <property type="evidence" value="ECO:0007669"/>
    <property type="project" value="InterPro"/>
</dbReference>
<comment type="similarity">
    <text evidence="2 7">Belongs to the zinc-containing alcohol dehydrogenase family.</text>
</comment>
<evidence type="ECO:0000313" key="8">
    <source>
        <dbReference type="EMBL" id="ARP98724.1"/>
    </source>
</evidence>
<dbReference type="STRING" id="1235591.CAK95_06250"/>
<name>A0A1W6ZPK6_9HYPH</name>
<proteinExistence type="inferred from homology"/>
<accession>A0A1W6ZPK6</accession>
<keyword evidence="9" id="KW-1185">Reference proteome</keyword>
<evidence type="ECO:0000256" key="4">
    <source>
        <dbReference type="ARBA" id="ARBA00022723"/>
    </source>
</evidence>
<sequence>MKSYQVCECGAPLQLREEQTPQPVGSEVLLQVTAAGICHSDIHFWEGEYDIGGGKVMRLADRGLKLPITLGHENVGKVVAIGPDAKGVSVGDERLVYPWIGCGECAVCQRGDEQLCLKPQFVGAFRPGGFADHIMVPHPRYLIDYGDIPREQAAPLACSGVTAYGALKKFGDLLKSEPLVLIGAGGVGLMGLAILRAMQARGAIVVDIDADKRDAAMQAGALATVDTNAPDAAAQIQALVNGRIWAVVDFVGSGATVKLGSDLLTKGGHLVVVGLFGGEITIPTPYIPMRAMTIQGSYTGSLPELKELIALLQRTPMPYMPVQIRPLDSVNQSLHDLKDGHVIGRVVLAPN</sequence>
<comment type="cofactor">
    <cofactor evidence="1 7">
        <name>Zn(2+)</name>
        <dbReference type="ChEBI" id="CHEBI:29105"/>
    </cofactor>
</comment>
<dbReference type="InterPro" id="IPR013154">
    <property type="entry name" value="ADH-like_N"/>
</dbReference>
<dbReference type="Pfam" id="PF08240">
    <property type="entry name" value="ADH_N"/>
    <property type="match status" value="1"/>
</dbReference>
<reference evidence="8 9" key="1">
    <citation type="submission" date="2017-05" db="EMBL/GenBank/DDBJ databases">
        <title>Full genome sequence of Pseudorhodoplanes sinuspersici.</title>
        <authorList>
            <person name="Dastgheib S.M.M."/>
            <person name="Shavandi M."/>
            <person name="Tirandaz H."/>
        </authorList>
    </citation>
    <scope>NUCLEOTIDE SEQUENCE [LARGE SCALE GENOMIC DNA]</scope>
    <source>
        <strain evidence="8 9">RIPI110</strain>
    </source>
</reference>
<dbReference type="SUPFAM" id="SSF51735">
    <property type="entry name" value="NAD(P)-binding Rossmann-fold domains"/>
    <property type="match status" value="1"/>
</dbReference>